<keyword evidence="2" id="KW-1185">Reference proteome</keyword>
<reference evidence="1 2" key="1">
    <citation type="submission" date="2022-04" db="EMBL/GenBank/DDBJ databases">
        <title>Positive selection, recombination, and allopatry shape intraspecific diversity of widespread and dominant cyanobacteria.</title>
        <authorList>
            <person name="Wei J."/>
            <person name="Shu W."/>
            <person name="Hu C."/>
        </authorList>
    </citation>
    <scope>NUCLEOTIDE SEQUENCE [LARGE SCALE GENOMIC DNA]</scope>
    <source>
        <strain evidence="1 2">AS-A4</strain>
    </source>
</reference>
<dbReference type="RefSeq" id="WP_190450865.1">
    <property type="nucleotide sequence ID" value="NZ_JAMPLM010000002.1"/>
</dbReference>
<name>A0ABV0KF95_9CYAN</name>
<dbReference type="Proteomes" id="UP001476950">
    <property type="component" value="Unassembled WGS sequence"/>
</dbReference>
<evidence type="ECO:0000313" key="2">
    <source>
        <dbReference type="Proteomes" id="UP001476950"/>
    </source>
</evidence>
<proteinExistence type="predicted"/>
<accession>A0ABV0KF95</accession>
<sequence length="158" mass="18131">MIKFVADLQTEGRLYLFGLSEGNLNRLEFNNEPIFFSFGYVYHPELFGLILYMGEFENPADIAANSDEIELRCLPFFGERHGVTVDSLRVFPIARSVMQQFRSTPFWALQTKAEITNSNDIQMFFSGRTEQEIEQHLRTSGLVNSKTKRTSRGFGKNG</sequence>
<dbReference type="EMBL" id="JAMPLM010000002">
    <property type="protein sequence ID" value="MEP1057752.1"/>
    <property type="molecule type" value="Genomic_DNA"/>
</dbReference>
<organism evidence="1 2">
    <name type="scientific">Stenomitos frigidus AS-A4</name>
    <dbReference type="NCBI Taxonomy" id="2933935"/>
    <lineage>
        <taxon>Bacteria</taxon>
        <taxon>Bacillati</taxon>
        <taxon>Cyanobacteriota</taxon>
        <taxon>Cyanophyceae</taxon>
        <taxon>Leptolyngbyales</taxon>
        <taxon>Leptolyngbyaceae</taxon>
        <taxon>Stenomitos</taxon>
    </lineage>
</organism>
<protein>
    <submittedName>
        <fullName evidence="1">Uncharacterized protein</fullName>
    </submittedName>
</protein>
<comment type="caution">
    <text evidence="1">The sequence shown here is derived from an EMBL/GenBank/DDBJ whole genome shotgun (WGS) entry which is preliminary data.</text>
</comment>
<gene>
    <name evidence="1" type="ORF">NDI38_04820</name>
</gene>
<evidence type="ECO:0000313" key="1">
    <source>
        <dbReference type="EMBL" id="MEP1057752.1"/>
    </source>
</evidence>